<geneLocation type="plasmid" evidence="4">
    <name>pEc1929</name>
</geneLocation>
<dbReference type="EMBL" id="AP023202">
    <property type="protein sequence ID" value="BCG39942.1"/>
    <property type="molecule type" value="Genomic_DNA"/>
</dbReference>
<comment type="similarity">
    <text evidence="1">Belongs to the TrbG/VirB9 family.</text>
</comment>
<evidence type="ECO:0000256" key="2">
    <source>
        <dbReference type="ARBA" id="ARBA00022729"/>
    </source>
</evidence>
<dbReference type="InterPro" id="IPR038161">
    <property type="entry name" value="VirB9/CagX/TrbG_C_sf"/>
</dbReference>
<reference evidence="4" key="1">
    <citation type="submission" date="2015-09" db="EMBL/GenBank/DDBJ databases">
        <title>Infection and Dissemination of NDM-5 Producing Escherichia coli in China.</title>
        <authorList>
            <person name="Chen D."/>
            <person name="Gong L."/>
            <person name="Walsh T."/>
            <person name="Lan R."/>
            <person name="Wang T."/>
            <person name="Zhang J."/>
            <person name="Mai W."/>
            <person name="Ni N."/>
            <person name="Lu J."/>
            <person name="Xu J."/>
            <person name="Li J."/>
        </authorList>
    </citation>
    <scope>NUCLEOTIDE SEQUENCE</scope>
    <source>
        <strain evidence="4">1929</strain>
        <plasmid evidence="4">pEc1929</plasmid>
    </source>
</reference>
<dbReference type="CDD" id="cd06911">
    <property type="entry name" value="VirB9_CagX_TrbG"/>
    <property type="match status" value="1"/>
</dbReference>
<dbReference type="Pfam" id="PF03524">
    <property type="entry name" value="CagX"/>
    <property type="match status" value="1"/>
</dbReference>
<geneLocation type="plasmid" evidence="5">
    <name>pMTY18780-5_IncX3</name>
</geneLocation>
<dbReference type="InterPro" id="IPR010258">
    <property type="entry name" value="Conjugal_tfr_TrbG/VirB9/CagX"/>
</dbReference>
<evidence type="ECO:0000256" key="1">
    <source>
        <dbReference type="ARBA" id="ARBA00006135"/>
    </source>
</evidence>
<sequence length="312" mass="35359">MKTMKMNKGALIVALLLVSHVCHAAVTPAASRFDPRNQIVSYNPQNTTVINSAVGYTTTLVFDEDETVISARTGFPQGWEVNKEDNLVYLEVKPVKQTVQKNSTDDNGNQSSEVVSVALDPENDLERWRTNLFVRTTKRNYSMELNARTFRQPDKIAFVVNYQYPQERRKEQAEIEKKRIEALNKRQEEQAINRSLENAKSPKNWDYWKRVADGSQSISPDYAYDDGRYTWFGFSPLKKIPSVFVMSGEQETLTNPVVKNSGSFTVVGVPVDQRFVLRMGNQVVGVENRGFGKVRLPAGDTVSPNVEKEVIQ</sequence>
<dbReference type="EMBL" id="KT824791">
    <property type="protein sequence ID" value="ALG88226.1"/>
    <property type="molecule type" value="Genomic_DNA"/>
</dbReference>
<keyword evidence="2 3" id="KW-0732">Signal</keyword>
<accession>A0A0N9NLQ5</accession>
<dbReference type="AlphaFoldDB" id="A0A0N9NLQ5"/>
<organism evidence="4">
    <name type="scientific">Escherichia coli</name>
    <dbReference type="NCBI Taxonomy" id="562"/>
    <lineage>
        <taxon>Bacteria</taxon>
        <taxon>Pseudomonadati</taxon>
        <taxon>Pseudomonadota</taxon>
        <taxon>Gammaproteobacteria</taxon>
        <taxon>Enterobacterales</taxon>
        <taxon>Enterobacteriaceae</taxon>
        <taxon>Escherichia</taxon>
    </lineage>
</organism>
<geneLocation type="plasmid" evidence="6">
    <name>pmty18780-5_incx3 dna</name>
</geneLocation>
<gene>
    <name evidence="4" type="ORF">pEC1929_0041</name>
    <name evidence="5" type="ORF">TUM18780_51040</name>
</gene>
<feature type="signal peptide" evidence="3">
    <location>
        <begin position="1"/>
        <end position="24"/>
    </location>
</feature>
<keyword evidence="4" id="KW-0614">Plasmid</keyword>
<reference evidence="5 6" key="2">
    <citation type="submission" date="2020-06" db="EMBL/GenBank/DDBJ databases">
        <title>Whole-genome sequencing of blaNDM-5 positive Escherichia coli isolated from a Japanese patient with no history of travel abroad.</title>
        <authorList>
            <person name="Ito Y."/>
            <person name="Aoki K."/>
            <person name="Nakayama N."/>
            <person name="Ohtsuka M."/>
            <person name="Ota M."/>
            <person name="Kaneko N."/>
            <person name="Yoshida M."/>
            <person name="Ishii Y."/>
            <person name="Tateda K."/>
            <person name="Matsuse H."/>
        </authorList>
    </citation>
    <scope>NUCLEOTIDE SEQUENCE [LARGE SCALE GENOMIC DNA]</scope>
    <source>
        <strain evidence="5 6">TUM18780</strain>
        <plasmid evidence="5">pMTY18780-5_IncX3</plasmid>
        <plasmid evidence="6">pmty18780-5_incx3 dna</plasmid>
    </source>
</reference>
<evidence type="ECO:0000313" key="4">
    <source>
        <dbReference type="EMBL" id="ALG88226.1"/>
    </source>
</evidence>
<dbReference type="Proteomes" id="UP000509260">
    <property type="component" value="Plasmid pMTY18780-5_IncX3"/>
</dbReference>
<evidence type="ECO:0000313" key="6">
    <source>
        <dbReference type="Proteomes" id="UP000509260"/>
    </source>
</evidence>
<proteinExistence type="inferred from homology"/>
<dbReference type="Gene3D" id="2.60.40.2500">
    <property type="match status" value="1"/>
</dbReference>
<protein>
    <submittedName>
        <fullName evidence="4">Conjugal transfer protein</fullName>
    </submittedName>
</protein>
<dbReference type="InterPro" id="IPR033645">
    <property type="entry name" value="VirB9/CagX/TrbG_C"/>
</dbReference>
<evidence type="ECO:0000256" key="3">
    <source>
        <dbReference type="SAM" id="SignalP"/>
    </source>
</evidence>
<evidence type="ECO:0000313" key="5">
    <source>
        <dbReference type="EMBL" id="BCG39942.1"/>
    </source>
</evidence>
<feature type="chain" id="PRO_5044367428" evidence="3">
    <location>
        <begin position="25"/>
        <end position="312"/>
    </location>
</feature>
<name>A0A0N9NLQ5_ECOLX</name>